<dbReference type="RefSeq" id="WP_069968465.1">
    <property type="nucleotide sequence ID" value="NZ_CM124774.1"/>
</dbReference>
<name>A0A1E5QGP4_9CYAN</name>
<dbReference type="Gene3D" id="1.10.10.1770">
    <property type="entry name" value="Gun4-like"/>
    <property type="match status" value="1"/>
</dbReference>
<dbReference type="PANTHER" id="PTHR34800">
    <property type="entry name" value="TETRAPYRROLE-BINDING PROTEIN, CHLOROPLASTIC"/>
    <property type="match status" value="1"/>
</dbReference>
<dbReference type="InterPro" id="IPR008629">
    <property type="entry name" value="GUN4-like"/>
</dbReference>
<dbReference type="SUPFAM" id="SSF140869">
    <property type="entry name" value="GUN4-like"/>
    <property type="match status" value="1"/>
</dbReference>
<reference evidence="2" key="1">
    <citation type="submission" date="2016-09" db="EMBL/GenBank/DDBJ databases">
        <title>Draft genome of thermotolerant cyanobacterium Desertifilum sp. strain IPPAS B-1220.</title>
        <authorList>
            <person name="Sinetova M.A."/>
            <person name="Bolakhan K."/>
            <person name="Zayadan B.K."/>
            <person name="Mironov K.S."/>
            <person name="Ustinova V."/>
            <person name="Kupriyanova E.V."/>
            <person name="Sidorov R.A."/>
            <person name="Skrypnik A.N."/>
            <person name="Gogoleva N.E."/>
            <person name="Gogolev Y.V."/>
            <person name="Los D.A."/>
        </authorList>
    </citation>
    <scope>NUCLEOTIDE SEQUENCE [LARGE SCALE GENOMIC DNA]</scope>
    <source>
        <strain evidence="2">IPPAS B-1220</strain>
    </source>
</reference>
<dbReference type="InterPro" id="IPR037215">
    <property type="entry name" value="GUN4-like_sf"/>
</dbReference>
<dbReference type="CDD" id="cd16383">
    <property type="entry name" value="GUN4"/>
    <property type="match status" value="1"/>
</dbReference>
<organism evidence="2">
    <name type="scientific">Desertifilum tharense IPPAS B-1220</name>
    <dbReference type="NCBI Taxonomy" id="1781255"/>
    <lineage>
        <taxon>Bacteria</taxon>
        <taxon>Bacillati</taxon>
        <taxon>Cyanobacteriota</taxon>
        <taxon>Cyanophyceae</taxon>
        <taxon>Desertifilales</taxon>
        <taxon>Desertifilaceae</taxon>
        <taxon>Desertifilum</taxon>
    </lineage>
</organism>
<dbReference type="GO" id="GO:0046906">
    <property type="term" value="F:tetrapyrrole binding"/>
    <property type="evidence" value="ECO:0007669"/>
    <property type="project" value="TreeGrafter"/>
</dbReference>
<proteinExistence type="predicted"/>
<sequence length="162" mass="18904">MLASHQIARDEDEDYTDLKHLLATHQWQAADRATAYLLLQGAQRELEGWLRPEDIARISIHHLTTLDRLWLEFSGDRFGFSVQKQIWHETEENYTQFGDRIGWRQDDSWLNYSDLTFGLQANLGHLPALPLPVPLGKERVFSFVLGKWRIALLSRQDLPHLC</sequence>
<dbReference type="STRING" id="1781255.BH720_17275"/>
<feature type="domain" description="GUN4-like" evidence="1">
    <location>
        <begin position="10"/>
        <end position="128"/>
    </location>
</feature>
<gene>
    <name evidence="2" type="ORF">BH720_17275</name>
</gene>
<dbReference type="AlphaFoldDB" id="A0A1E5QGP4"/>
<dbReference type="OrthoDB" id="7915178at2"/>
<evidence type="ECO:0000313" key="2">
    <source>
        <dbReference type="EMBL" id="OEJ73855.1"/>
    </source>
</evidence>
<comment type="caution">
    <text evidence="2">The sequence shown here is derived from an EMBL/GenBank/DDBJ whole genome shotgun (WGS) entry which is preliminary data.</text>
</comment>
<accession>A0A1E5QGP4</accession>
<dbReference type="Pfam" id="PF05419">
    <property type="entry name" value="GUN4"/>
    <property type="match status" value="1"/>
</dbReference>
<dbReference type="EMBL" id="MJGC01000077">
    <property type="protein sequence ID" value="OEJ73855.1"/>
    <property type="molecule type" value="Genomic_DNA"/>
</dbReference>
<dbReference type="PANTHER" id="PTHR34800:SF1">
    <property type="entry name" value="TETRAPYRROLE-BINDING PROTEIN, CHLOROPLASTIC"/>
    <property type="match status" value="1"/>
</dbReference>
<evidence type="ECO:0000259" key="1">
    <source>
        <dbReference type="Pfam" id="PF05419"/>
    </source>
</evidence>
<dbReference type="Gene3D" id="1.25.40.620">
    <property type="match status" value="1"/>
</dbReference>
<protein>
    <recommendedName>
        <fullName evidence="1">GUN4-like domain-containing protein</fullName>
    </recommendedName>
</protein>
<dbReference type="GO" id="GO:0030288">
    <property type="term" value="C:outer membrane-bounded periplasmic space"/>
    <property type="evidence" value="ECO:0007669"/>
    <property type="project" value="TreeGrafter"/>
</dbReference>